<comment type="caution">
    <text evidence="2">The sequence shown here is derived from an EMBL/GenBank/DDBJ whole genome shotgun (WGS) entry which is preliminary data.</text>
</comment>
<keyword evidence="3" id="KW-1185">Reference proteome</keyword>
<sequence>MKVDQLAQPIQNISACAEPTAEASPLTMLDLTKFIPFVLPLLNLGLAFLQQSTSGLPSALLSIFHIFSNPIDALWSILCRQEVIRRCVLFSTSHVPDVGREFAAVLSTYDQWLQDAQPHVLRALTNRRHFLQRSSLDGTLLITEEEKLLMRRAALRLRGCRPDSFLHTRFSIASYLGSLAIVACKILRSNDGHVQQEAGHILSLVAIFSHLIFAVCINGYVGAFLYQEEAVRIIFDLCEALGALHSSPLHAFQLLPLPLLDPYLGEPVVITTTPGAFFRKYAALGGASGTLNSLRLHEPATPIDNEGRPSSALLLISICAAFLSFQGAIAIPLLTPTRKTVLEFLPFGGCFLVWLINWLLSIGISWLFSRKSLKLATYTYIITGSDVIFTVLILGCFGWSLSNWSGTVVTTPTVSTMTIITWFVVMFTLLGAMLLLVLWVDFGRENARLVYVRSLEEALADSDAISMTVTRRLSV</sequence>
<keyword evidence="1" id="KW-0472">Membrane</keyword>
<keyword evidence="1" id="KW-1133">Transmembrane helix</keyword>
<feature type="transmembrane region" description="Helical" evidence="1">
    <location>
        <begin position="166"/>
        <end position="188"/>
    </location>
</feature>
<proteinExistence type="predicted"/>
<dbReference type="GeneID" id="19169696"/>
<dbReference type="EMBL" id="AMGY01000004">
    <property type="protein sequence ID" value="EXJ84911.1"/>
    <property type="molecule type" value="Genomic_DNA"/>
</dbReference>
<feature type="transmembrane region" description="Helical" evidence="1">
    <location>
        <begin position="420"/>
        <end position="440"/>
    </location>
</feature>
<dbReference type="OrthoDB" id="3010248at2759"/>
<feature type="transmembrane region" description="Helical" evidence="1">
    <location>
        <begin position="346"/>
        <end position="368"/>
    </location>
</feature>
<feature type="transmembrane region" description="Helical" evidence="1">
    <location>
        <begin position="312"/>
        <end position="334"/>
    </location>
</feature>
<dbReference type="Proteomes" id="UP000019478">
    <property type="component" value="Unassembled WGS sequence"/>
</dbReference>
<evidence type="ECO:0000256" key="1">
    <source>
        <dbReference type="SAM" id="Phobius"/>
    </source>
</evidence>
<accession>W9Y6S0</accession>
<dbReference type="AlphaFoldDB" id="W9Y6S0"/>
<dbReference type="HOGENOM" id="CLU_604110_0_0_1"/>
<feature type="transmembrane region" description="Helical" evidence="1">
    <location>
        <begin position="200"/>
        <end position="226"/>
    </location>
</feature>
<reference evidence="2 3" key="1">
    <citation type="submission" date="2013-03" db="EMBL/GenBank/DDBJ databases">
        <title>The Genome Sequence of Capronia epimyces CBS 606.96.</title>
        <authorList>
            <consortium name="The Broad Institute Genomics Platform"/>
            <person name="Cuomo C."/>
            <person name="de Hoog S."/>
            <person name="Gorbushina A."/>
            <person name="Walker B."/>
            <person name="Young S.K."/>
            <person name="Zeng Q."/>
            <person name="Gargeya S."/>
            <person name="Fitzgerald M."/>
            <person name="Haas B."/>
            <person name="Abouelleil A."/>
            <person name="Allen A.W."/>
            <person name="Alvarado L."/>
            <person name="Arachchi H.M."/>
            <person name="Berlin A.M."/>
            <person name="Chapman S.B."/>
            <person name="Gainer-Dewar J."/>
            <person name="Goldberg J."/>
            <person name="Griggs A."/>
            <person name="Gujja S."/>
            <person name="Hansen M."/>
            <person name="Howarth C."/>
            <person name="Imamovic A."/>
            <person name="Ireland A."/>
            <person name="Larimer J."/>
            <person name="McCowan C."/>
            <person name="Murphy C."/>
            <person name="Pearson M."/>
            <person name="Poon T.W."/>
            <person name="Priest M."/>
            <person name="Roberts A."/>
            <person name="Saif S."/>
            <person name="Shea T."/>
            <person name="Sisk P."/>
            <person name="Sykes S."/>
            <person name="Wortman J."/>
            <person name="Nusbaum C."/>
            <person name="Birren B."/>
        </authorList>
    </citation>
    <scope>NUCLEOTIDE SEQUENCE [LARGE SCALE GENOMIC DNA]</scope>
    <source>
        <strain evidence="2 3">CBS 606.96</strain>
    </source>
</reference>
<protein>
    <submittedName>
        <fullName evidence="2">Uncharacterized protein</fullName>
    </submittedName>
</protein>
<gene>
    <name evidence="2" type="ORF">A1O3_05586</name>
</gene>
<organism evidence="2 3">
    <name type="scientific">Capronia epimyces CBS 606.96</name>
    <dbReference type="NCBI Taxonomy" id="1182542"/>
    <lineage>
        <taxon>Eukaryota</taxon>
        <taxon>Fungi</taxon>
        <taxon>Dikarya</taxon>
        <taxon>Ascomycota</taxon>
        <taxon>Pezizomycotina</taxon>
        <taxon>Eurotiomycetes</taxon>
        <taxon>Chaetothyriomycetidae</taxon>
        <taxon>Chaetothyriales</taxon>
        <taxon>Herpotrichiellaceae</taxon>
        <taxon>Capronia</taxon>
    </lineage>
</organism>
<dbReference type="RefSeq" id="XP_007733896.1">
    <property type="nucleotide sequence ID" value="XM_007735706.1"/>
</dbReference>
<evidence type="ECO:0000313" key="2">
    <source>
        <dbReference type="EMBL" id="EXJ84911.1"/>
    </source>
</evidence>
<name>W9Y6S0_9EURO</name>
<feature type="transmembrane region" description="Helical" evidence="1">
    <location>
        <begin position="380"/>
        <end position="400"/>
    </location>
</feature>
<keyword evidence="1" id="KW-0812">Transmembrane</keyword>
<evidence type="ECO:0000313" key="3">
    <source>
        <dbReference type="Proteomes" id="UP000019478"/>
    </source>
</evidence>